<feature type="domain" description="IC97/Casc1 N-terminal" evidence="4">
    <location>
        <begin position="112"/>
        <end position="207"/>
    </location>
</feature>
<dbReference type="Pfam" id="PF15927">
    <property type="entry name" value="Casc1_N"/>
    <property type="match status" value="1"/>
</dbReference>
<dbReference type="PRINTS" id="PR02043">
    <property type="entry name" value="CANCERSCCP1"/>
</dbReference>
<comment type="similarity">
    <text evidence="1">Belongs to the DNAI7 family.</text>
</comment>
<dbReference type="Proteomes" id="UP000001075">
    <property type="component" value="Unassembled WGS sequence"/>
</dbReference>
<evidence type="ECO:0000259" key="4">
    <source>
        <dbReference type="Pfam" id="PF15927"/>
    </source>
</evidence>
<dbReference type="STRING" id="10029.G3H3D1"/>
<accession>G3H3D1</accession>
<evidence type="ECO:0000256" key="3">
    <source>
        <dbReference type="SAM" id="MobiDB-lite"/>
    </source>
</evidence>
<dbReference type="AlphaFoldDB" id="G3H3D1"/>
<evidence type="ECO:0000256" key="2">
    <source>
        <dbReference type="ARBA" id="ARBA00024414"/>
    </source>
</evidence>
<evidence type="ECO:0000256" key="1">
    <source>
        <dbReference type="ARBA" id="ARBA00024332"/>
    </source>
</evidence>
<dbReference type="GO" id="GO:0005930">
    <property type="term" value="C:axoneme"/>
    <property type="evidence" value="ECO:0007669"/>
    <property type="project" value="TreeGrafter"/>
</dbReference>
<sequence length="688" mass="79539">MGGVWSGLLCWGRGTERKWEASGRTEGLGLCRKWDGARAASPRQGRDSRQKATLRLRRRPFADRGVGRGGGAGVACRPDNREPRSGAAELRLVPLSEGPSALMPAGKKKISKAERQRLLQEEEERRQKEEEEARLKFEKEELERLETQRVEKEKWRQLEQKWKHYTQCDGSPDPLVAQEMNTFISLWEEEKNETFEQVIEKSKLVLSEASTLVDVDSGNMEKIIQDENVSLFVWANIKKNPRYRSVKFSETQIGFEIPRVLATSNVALRLLYTRYDHVTPLRLTPATEEDYEPMVVEPVKKEEPIEKATTEEKTVIEEKASIQEVEPEPKQEREFSLVQEEETNLEVLEEIEVKRTSDHEDENSETNKYELEMRLLSEAVSAAQLHLVENIVDIPYAFEKFQVDLCHFSTLGGVYHLDILELPPQYKPVKGWVLVEIRQEGLQRFTYPPETTDEPDPENAFPPIEVTLEVHKDVIFFEDPKVIRWDTEGKRWKTDGISCVYYDRENRLLTFNLDTLGPVALIQDAHINMPYQSWELCPLDVNRVVLTVTTLFIELQIHIKVPLVEVKAYRQIALLSSAFVFRWSKWNMACNSTNVVIKVKEYQAEGAENRPWSLLMFSGDRAQILRIREDSDVFSEALKDNTEFHSTLYHMVKDFASPRAMERVRSSDSLFIDSVCHMLLSIRVLSYS</sequence>
<dbReference type="EMBL" id="JH000125">
    <property type="protein sequence ID" value="EGV97863.1"/>
    <property type="molecule type" value="Genomic_DNA"/>
</dbReference>
<dbReference type="InParanoid" id="G3H3D1"/>
<name>G3H3D1_CRIGR</name>
<dbReference type="InterPro" id="IPR031826">
    <property type="entry name" value="IC97/Casc1_N"/>
</dbReference>
<feature type="compositionally biased region" description="Basic and acidic residues" evidence="3">
    <location>
        <begin position="111"/>
        <end position="131"/>
    </location>
</feature>
<proteinExistence type="inferred from homology"/>
<dbReference type="InterPro" id="IPR023247">
    <property type="entry name" value="IC97/Dnai7-like"/>
</dbReference>
<dbReference type="PANTHER" id="PTHR20929:SF11">
    <property type="entry name" value="DYNEIN AXONEMAL INTERMEDIATE CHAIN 7"/>
    <property type="match status" value="1"/>
</dbReference>
<dbReference type="GO" id="GO:0048487">
    <property type="term" value="F:beta-tubulin binding"/>
    <property type="evidence" value="ECO:0007669"/>
    <property type="project" value="TreeGrafter"/>
</dbReference>
<organism evidence="5 6">
    <name type="scientific">Cricetulus griseus</name>
    <name type="common">Chinese hamster</name>
    <name type="synonym">Cricetulus barabensis griseus</name>
    <dbReference type="NCBI Taxonomy" id="10029"/>
    <lineage>
        <taxon>Eukaryota</taxon>
        <taxon>Metazoa</taxon>
        <taxon>Chordata</taxon>
        <taxon>Craniata</taxon>
        <taxon>Vertebrata</taxon>
        <taxon>Euteleostomi</taxon>
        <taxon>Mammalia</taxon>
        <taxon>Eutheria</taxon>
        <taxon>Euarchontoglires</taxon>
        <taxon>Glires</taxon>
        <taxon>Rodentia</taxon>
        <taxon>Myomorpha</taxon>
        <taxon>Muroidea</taxon>
        <taxon>Cricetidae</taxon>
        <taxon>Cricetinae</taxon>
        <taxon>Cricetulus</taxon>
    </lineage>
</organism>
<dbReference type="GO" id="GO:0008017">
    <property type="term" value="F:microtubule binding"/>
    <property type="evidence" value="ECO:0007669"/>
    <property type="project" value="TreeGrafter"/>
</dbReference>
<reference evidence="6" key="1">
    <citation type="journal article" date="2011" name="Nat. Biotechnol.">
        <title>The genomic sequence of the Chinese hamster ovary (CHO)-K1 cell line.</title>
        <authorList>
            <person name="Xu X."/>
            <person name="Nagarajan H."/>
            <person name="Lewis N.E."/>
            <person name="Pan S."/>
            <person name="Cai Z."/>
            <person name="Liu X."/>
            <person name="Chen W."/>
            <person name="Xie M."/>
            <person name="Wang W."/>
            <person name="Hammond S."/>
            <person name="Andersen M.R."/>
            <person name="Neff N."/>
            <person name="Passarelli B."/>
            <person name="Koh W."/>
            <person name="Fan H.C."/>
            <person name="Wang J."/>
            <person name="Gui Y."/>
            <person name="Lee K.H."/>
            <person name="Betenbaugh M.J."/>
            <person name="Quake S.R."/>
            <person name="Famili I."/>
            <person name="Palsson B.O."/>
            <person name="Wang J."/>
        </authorList>
    </citation>
    <scope>NUCLEOTIDE SEQUENCE [LARGE SCALE GENOMIC DNA]</scope>
    <source>
        <strain evidence="6">CHO K1 cell line</strain>
    </source>
</reference>
<evidence type="ECO:0000313" key="5">
    <source>
        <dbReference type="EMBL" id="EGV97863.1"/>
    </source>
</evidence>
<dbReference type="PANTHER" id="PTHR20929">
    <property type="entry name" value="LUNG ADENOMA SUSCEPTIBILITY 1-RELATED"/>
    <property type="match status" value="1"/>
</dbReference>
<gene>
    <name evidence="5" type="ORF">I79_004746</name>
</gene>
<evidence type="ECO:0000313" key="6">
    <source>
        <dbReference type="Proteomes" id="UP000001075"/>
    </source>
</evidence>
<dbReference type="FunCoup" id="G3H3D1">
    <property type="interactions" value="173"/>
</dbReference>
<feature type="region of interest" description="Disordered" evidence="3">
    <location>
        <begin position="61"/>
        <end position="131"/>
    </location>
</feature>
<protein>
    <recommendedName>
        <fullName evidence="2">Dynein axonemal intermediate chain 7</fullName>
    </recommendedName>
</protein>